<protein>
    <submittedName>
        <fullName evidence="3">Cell division protein FtsB</fullName>
    </submittedName>
</protein>
<dbReference type="InterPro" id="IPR007060">
    <property type="entry name" value="FtsL/DivIC"/>
</dbReference>
<dbReference type="EMBL" id="RBWV01000016">
    <property type="protein sequence ID" value="RKS68625.1"/>
    <property type="molecule type" value="Genomic_DNA"/>
</dbReference>
<evidence type="ECO:0000313" key="3">
    <source>
        <dbReference type="EMBL" id="RKS68625.1"/>
    </source>
</evidence>
<comment type="caution">
    <text evidence="3">The sequence shown here is derived from an EMBL/GenBank/DDBJ whole genome shotgun (WGS) entry which is preliminary data.</text>
</comment>
<keyword evidence="4" id="KW-1185">Reference proteome</keyword>
<accession>A0A420XL38</accession>
<keyword evidence="3" id="KW-0132">Cell division</keyword>
<dbReference type="AlphaFoldDB" id="A0A420XL38"/>
<gene>
    <name evidence="3" type="ORF">CLV35_3757</name>
</gene>
<dbReference type="GO" id="GO:0051301">
    <property type="term" value="P:cell division"/>
    <property type="evidence" value="ECO:0007669"/>
    <property type="project" value="UniProtKB-KW"/>
</dbReference>
<feature type="compositionally biased region" description="Low complexity" evidence="1">
    <location>
        <begin position="1"/>
        <end position="27"/>
    </location>
</feature>
<sequence length="179" mass="19407">MTARRSPSRAARTRPGTGPARGPVARPAARRDAPPPRPREPATRTRRTGGLTTRAAVLALVVCALAVSLAYPLREYLQQRAQTASLAARVAEQTQQVQAEREQVARWQDPAYVRAQAKARLRMVDPGERQYVVVEPERPARAKAAGAAAATQTRPWFGSLWASVEEADASRPAARPAAE</sequence>
<keyword evidence="2" id="KW-0812">Transmembrane</keyword>
<keyword evidence="3" id="KW-0131">Cell cycle</keyword>
<name>A0A420XL38_9ACTN</name>
<evidence type="ECO:0000256" key="1">
    <source>
        <dbReference type="SAM" id="MobiDB-lite"/>
    </source>
</evidence>
<feature type="compositionally biased region" description="Basic and acidic residues" evidence="1">
    <location>
        <begin position="29"/>
        <end position="43"/>
    </location>
</feature>
<reference evidence="3 4" key="1">
    <citation type="submission" date="2018-10" db="EMBL/GenBank/DDBJ databases">
        <title>Genomic Encyclopedia of Archaeal and Bacterial Type Strains, Phase II (KMG-II): from individual species to whole genera.</title>
        <authorList>
            <person name="Goeker M."/>
        </authorList>
    </citation>
    <scope>NUCLEOTIDE SEQUENCE [LARGE SCALE GENOMIC DNA]</scope>
    <source>
        <strain evidence="3 4">RP-AC37</strain>
    </source>
</reference>
<feature type="region of interest" description="Disordered" evidence="1">
    <location>
        <begin position="1"/>
        <end position="50"/>
    </location>
</feature>
<dbReference type="RefSeq" id="WP_183062066.1">
    <property type="nucleotide sequence ID" value="NZ_RBWV01000016.1"/>
</dbReference>
<dbReference type="Pfam" id="PF04977">
    <property type="entry name" value="DivIC"/>
    <property type="match status" value="1"/>
</dbReference>
<organism evidence="3 4">
    <name type="scientific">Motilibacter peucedani</name>
    <dbReference type="NCBI Taxonomy" id="598650"/>
    <lineage>
        <taxon>Bacteria</taxon>
        <taxon>Bacillati</taxon>
        <taxon>Actinomycetota</taxon>
        <taxon>Actinomycetes</taxon>
        <taxon>Motilibacterales</taxon>
        <taxon>Motilibacteraceae</taxon>
        <taxon>Motilibacter</taxon>
    </lineage>
</organism>
<evidence type="ECO:0000256" key="2">
    <source>
        <dbReference type="SAM" id="Phobius"/>
    </source>
</evidence>
<keyword evidence="2" id="KW-0472">Membrane</keyword>
<dbReference type="InParanoid" id="A0A420XL38"/>
<evidence type="ECO:0000313" key="4">
    <source>
        <dbReference type="Proteomes" id="UP000281955"/>
    </source>
</evidence>
<feature type="transmembrane region" description="Helical" evidence="2">
    <location>
        <begin position="55"/>
        <end position="73"/>
    </location>
</feature>
<dbReference type="Proteomes" id="UP000281955">
    <property type="component" value="Unassembled WGS sequence"/>
</dbReference>
<proteinExistence type="predicted"/>
<keyword evidence="2" id="KW-1133">Transmembrane helix</keyword>